<dbReference type="PANTHER" id="PTHR39639:SF1">
    <property type="entry name" value="DUF262 DOMAIN-CONTAINING PROTEIN"/>
    <property type="match status" value="1"/>
</dbReference>
<dbReference type="Pfam" id="PF03235">
    <property type="entry name" value="GmrSD_N"/>
    <property type="match status" value="1"/>
</dbReference>
<keyword evidence="4" id="KW-1185">Reference proteome</keyword>
<evidence type="ECO:0000256" key="1">
    <source>
        <dbReference type="SAM" id="MobiDB-lite"/>
    </source>
</evidence>
<dbReference type="PANTHER" id="PTHR39639">
    <property type="entry name" value="CHROMOSOME 16, WHOLE GENOME SHOTGUN SEQUENCE"/>
    <property type="match status" value="1"/>
</dbReference>
<gene>
    <name evidence="3" type="ORF">HPMG_00027</name>
</gene>
<name>C5EX26_9HELI</name>
<feature type="region of interest" description="Disordered" evidence="1">
    <location>
        <begin position="1"/>
        <end position="21"/>
    </location>
</feature>
<dbReference type="eggNOG" id="COG1479">
    <property type="taxonomic scope" value="Bacteria"/>
</dbReference>
<dbReference type="Proteomes" id="UP000003953">
    <property type="component" value="Unassembled WGS sequence"/>
</dbReference>
<dbReference type="AlphaFoldDB" id="C5EX26"/>
<evidence type="ECO:0000313" key="4">
    <source>
        <dbReference type="Proteomes" id="UP000003953"/>
    </source>
</evidence>
<feature type="domain" description="GmrSD restriction endonucleases N-terminal" evidence="2">
    <location>
        <begin position="68"/>
        <end position="201"/>
    </location>
</feature>
<reference evidence="4" key="1">
    <citation type="journal article" date="2014" name="Genome Announc.">
        <title>Draft genome sequences of six enterohepatic helicobacter species isolated from humans and one from rhesus macaques.</title>
        <authorList>
            <person name="Shen Z."/>
            <person name="Sheh A."/>
            <person name="Young S.K."/>
            <person name="Abouelliel A."/>
            <person name="Ward D.V."/>
            <person name="Earl A.M."/>
            <person name="Fox J.G."/>
        </authorList>
    </citation>
    <scope>NUCLEOTIDE SEQUENCE [LARGE SCALE GENOMIC DNA]</scope>
    <source>
        <strain evidence="4">MIT 98-5489</strain>
    </source>
</reference>
<protein>
    <recommendedName>
        <fullName evidence="2">GmrSD restriction endonucleases N-terminal domain-containing protein</fullName>
    </recommendedName>
</protein>
<proteinExistence type="predicted"/>
<evidence type="ECO:0000313" key="3">
    <source>
        <dbReference type="EMBL" id="EEQ62570.1"/>
    </source>
</evidence>
<dbReference type="EMBL" id="DS990441">
    <property type="protein sequence ID" value="EEQ62570.1"/>
    <property type="molecule type" value="Genomic_DNA"/>
</dbReference>
<sequence>MDLKTDTNSHTTNQEYHKQDQTIELEGEETLDPSLQEYDSIYPLSNIRIEKSRMSLYEIKRRIERKDIETAPDFQRESVWRQKQKSELIESVLMGIPIPVFYFFEKKDGKIQIVDGKQRISTFMDFMNDQFDLKQLNIIKSIRGKKFSSLELIQQRKIEDYQIDAYIIQPPTPEQVKFNIFDRINRGGTSLNNQEMRNALYQGRSTELINKLSQEQAFKKATANSIPSKRMKDRYIILRFIGFYMYFSKINCDFKYEGNIDEFLSKVMVFLNGTNDTYLCSELEHLFKKVMNFAHTQYGEDIFRFNNPNGSNKRAINMALFESLSYFFALCIDQNKTPTKEDVDRLKGIFDKSGKFIRGIDSVASVEYRFMEIRKFLKDEYVYKS</sequence>
<organism evidence="3 4">
    <name type="scientific">Helicobacter pullorum MIT 98-5489</name>
    <dbReference type="NCBI Taxonomy" id="537972"/>
    <lineage>
        <taxon>Bacteria</taxon>
        <taxon>Pseudomonadati</taxon>
        <taxon>Campylobacterota</taxon>
        <taxon>Epsilonproteobacteria</taxon>
        <taxon>Campylobacterales</taxon>
        <taxon>Helicobacteraceae</taxon>
        <taxon>Helicobacter</taxon>
    </lineage>
</organism>
<dbReference type="InterPro" id="IPR004919">
    <property type="entry name" value="GmrSD_N"/>
</dbReference>
<accession>C5EX26</accession>
<dbReference type="HOGENOM" id="CLU_038557_1_0_7"/>
<evidence type="ECO:0000259" key="2">
    <source>
        <dbReference type="Pfam" id="PF03235"/>
    </source>
</evidence>